<evidence type="ECO:0000313" key="2">
    <source>
        <dbReference type="Proteomes" id="UP000293638"/>
    </source>
</evidence>
<dbReference type="Proteomes" id="UP000293638">
    <property type="component" value="Unassembled WGS sequence"/>
</dbReference>
<sequence>MADGYNIDTTVVAGVAGDLSTTSGTLSGQVGALAVTPDAGSSSGEVAGAFAALSSALRGLAETVQGLSVGVSDAVSTYTGSDSGAARSFSGPGATP</sequence>
<dbReference type="OrthoDB" id="9921264at2"/>
<organism evidence="1 2">
    <name type="scientific">Motilibacter rhizosphaerae</name>
    <dbReference type="NCBI Taxonomy" id="598652"/>
    <lineage>
        <taxon>Bacteria</taxon>
        <taxon>Bacillati</taxon>
        <taxon>Actinomycetota</taxon>
        <taxon>Actinomycetes</taxon>
        <taxon>Motilibacterales</taxon>
        <taxon>Motilibacteraceae</taxon>
        <taxon>Motilibacter</taxon>
    </lineage>
</organism>
<accession>A0A4Q7NPH4</accession>
<gene>
    <name evidence="1" type="ORF">EV189_2356</name>
</gene>
<dbReference type="AlphaFoldDB" id="A0A4Q7NPH4"/>
<dbReference type="EMBL" id="SGXD01000003">
    <property type="protein sequence ID" value="RZS86938.1"/>
    <property type="molecule type" value="Genomic_DNA"/>
</dbReference>
<keyword evidence="2" id="KW-1185">Reference proteome</keyword>
<proteinExistence type="predicted"/>
<name>A0A4Q7NPH4_9ACTN</name>
<dbReference type="RefSeq" id="WP_130493145.1">
    <property type="nucleotide sequence ID" value="NZ_SGXD01000003.1"/>
</dbReference>
<comment type="caution">
    <text evidence="1">The sequence shown here is derived from an EMBL/GenBank/DDBJ whole genome shotgun (WGS) entry which is preliminary data.</text>
</comment>
<evidence type="ECO:0000313" key="1">
    <source>
        <dbReference type="EMBL" id="RZS86938.1"/>
    </source>
</evidence>
<protein>
    <submittedName>
        <fullName evidence="1">Uncharacterized protein</fullName>
    </submittedName>
</protein>
<reference evidence="1 2" key="1">
    <citation type="submission" date="2019-02" db="EMBL/GenBank/DDBJ databases">
        <title>Genomic Encyclopedia of Type Strains, Phase IV (KMG-IV): sequencing the most valuable type-strain genomes for metagenomic binning, comparative biology and taxonomic classification.</title>
        <authorList>
            <person name="Goeker M."/>
        </authorList>
    </citation>
    <scope>NUCLEOTIDE SEQUENCE [LARGE SCALE GENOMIC DNA]</scope>
    <source>
        <strain evidence="1 2">DSM 45622</strain>
    </source>
</reference>